<dbReference type="Proteomes" id="UP001236369">
    <property type="component" value="Unassembled WGS sequence"/>
</dbReference>
<name>A0ABU0HMN5_9HYPH</name>
<evidence type="ECO:0000313" key="2">
    <source>
        <dbReference type="Proteomes" id="UP001236369"/>
    </source>
</evidence>
<evidence type="ECO:0000313" key="1">
    <source>
        <dbReference type="EMBL" id="MDQ0443586.1"/>
    </source>
</evidence>
<reference evidence="1 2" key="1">
    <citation type="submission" date="2023-07" db="EMBL/GenBank/DDBJ databases">
        <title>Genomic Encyclopedia of Type Strains, Phase IV (KMG-IV): sequencing the most valuable type-strain genomes for metagenomic binning, comparative biology and taxonomic classification.</title>
        <authorList>
            <person name="Goeker M."/>
        </authorList>
    </citation>
    <scope>NUCLEOTIDE SEQUENCE [LARGE SCALE GENOMIC DNA]</scope>
    <source>
        <strain evidence="1 2">DSM 19562</strain>
    </source>
</reference>
<sequence>MPRGQGIIARHGAWVLRRHLPFEDWVPLALLDKNPQVVQELPGEAA</sequence>
<gene>
    <name evidence="1" type="ORF">QO016_003091</name>
</gene>
<protein>
    <submittedName>
        <fullName evidence="1">Uncharacterized protein</fullName>
    </submittedName>
</protein>
<dbReference type="RefSeq" id="WP_238247696.1">
    <property type="nucleotide sequence ID" value="NZ_BPQX01000012.1"/>
</dbReference>
<keyword evidence="2" id="KW-1185">Reference proteome</keyword>
<proteinExistence type="predicted"/>
<organism evidence="1 2">
    <name type="scientific">Methylobacterium persicinum</name>
    <dbReference type="NCBI Taxonomy" id="374426"/>
    <lineage>
        <taxon>Bacteria</taxon>
        <taxon>Pseudomonadati</taxon>
        <taxon>Pseudomonadota</taxon>
        <taxon>Alphaproteobacteria</taxon>
        <taxon>Hyphomicrobiales</taxon>
        <taxon>Methylobacteriaceae</taxon>
        <taxon>Methylobacterium</taxon>
    </lineage>
</organism>
<comment type="caution">
    <text evidence="1">The sequence shown here is derived from an EMBL/GenBank/DDBJ whole genome shotgun (WGS) entry which is preliminary data.</text>
</comment>
<accession>A0ABU0HMN5</accession>
<dbReference type="EMBL" id="JAUSVV010000007">
    <property type="protein sequence ID" value="MDQ0443586.1"/>
    <property type="molecule type" value="Genomic_DNA"/>
</dbReference>